<dbReference type="EMBL" id="CP097899">
    <property type="protein sequence ID" value="URN93658.1"/>
    <property type="molecule type" value="Genomic_DNA"/>
</dbReference>
<feature type="domain" description="Sensor histidine kinase NatK-like C-terminal" evidence="5">
    <location>
        <begin position="330"/>
        <end position="437"/>
    </location>
</feature>
<evidence type="ECO:0000313" key="8">
    <source>
        <dbReference type="Proteomes" id="UP001056756"/>
    </source>
</evidence>
<dbReference type="PANTHER" id="PTHR40448:SF1">
    <property type="entry name" value="TWO-COMPONENT SENSOR HISTIDINE KINASE"/>
    <property type="match status" value="1"/>
</dbReference>
<evidence type="ECO:0000256" key="2">
    <source>
        <dbReference type="ARBA" id="ARBA00022679"/>
    </source>
</evidence>
<dbReference type="AlphaFoldDB" id="A0A9J6ZC19"/>
<evidence type="ECO:0000256" key="3">
    <source>
        <dbReference type="ARBA" id="ARBA00022777"/>
    </source>
</evidence>
<gene>
    <name evidence="7" type="ORF">NAG76_17780</name>
</gene>
<dbReference type="Pfam" id="PF14501">
    <property type="entry name" value="HATPase_c_5"/>
    <property type="match status" value="1"/>
</dbReference>
<dbReference type="Gene3D" id="1.10.287.130">
    <property type="match status" value="1"/>
</dbReference>
<dbReference type="InterPro" id="IPR036890">
    <property type="entry name" value="HATPase_C_sf"/>
</dbReference>
<evidence type="ECO:0000259" key="5">
    <source>
        <dbReference type="Pfam" id="PF14501"/>
    </source>
</evidence>
<evidence type="ECO:0000256" key="1">
    <source>
        <dbReference type="ARBA" id="ARBA00022553"/>
    </source>
</evidence>
<dbReference type="InterPro" id="IPR039506">
    <property type="entry name" value="SPOB_a"/>
</dbReference>
<keyword evidence="3" id="KW-0418">Kinase</keyword>
<dbReference type="SUPFAM" id="SSF55874">
    <property type="entry name" value="ATPase domain of HSP90 chaperone/DNA topoisomerase II/histidine kinase"/>
    <property type="match status" value="1"/>
</dbReference>
<dbReference type="PANTHER" id="PTHR40448">
    <property type="entry name" value="TWO-COMPONENT SENSOR HISTIDINE KINASE"/>
    <property type="match status" value="1"/>
</dbReference>
<keyword evidence="4" id="KW-0812">Transmembrane</keyword>
<name>A0A9J6ZC19_9BACL</name>
<organism evidence="7 8">
    <name type="scientific">Candidatus Pristimantibacillus lignocellulolyticus</name>
    <dbReference type="NCBI Taxonomy" id="2994561"/>
    <lineage>
        <taxon>Bacteria</taxon>
        <taxon>Bacillati</taxon>
        <taxon>Bacillota</taxon>
        <taxon>Bacilli</taxon>
        <taxon>Bacillales</taxon>
        <taxon>Paenibacillaceae</taxon>
        <taxon>Candidatus Pristimantibacillus</taxon>
    </lineage>
</organism>
<dbReference type="GO" id="GO:0042802">
    <property type="term" value="F:identical protein binding"/>
    <property type="evidence" value="ECO:0007669"/>
    <property type="project" value="TreeGrafter"/>
</dbReference>
<reference evidence="7" key="1">
    <citation type="submission" date="2022-05" db="EMBL/GenBank/DDBJ databases">
        <title>Novel bacterial taxa in a minimal lignocellulolytic consortium and its capacity to transform plastics disclosed by genome-resolved metagenomics.</title>
        <authorList>
            <person name="Rodriguez C.A.D."/>
            <person name="Diaz-Garcia L."/>
            <person name="Herrera K."/>
            <person name="Tarazona N.A."/>
            <person name="Sproer C."/>
            <person name="Overmann J."/>
            <person name="Jimenez D.J."/>
        </authorList>
    </citation>
    <scope>NUCLEOTIDE SEQUENCE</scope>
    <source>
        <strain evidence="7">MAG5</strain>
    </source>
</reference>
<dbReference type="InterPro" id="IPR016120">
    <property type="entry name" value="Sig_transdc_His_kin_SpoOB"/>
</dbReference>
<proteinExistence type="predicted"/>
<dbReference type="InterPro" id="IPR032834">
    <property type="entry name" value="NatK-like_C"/>
</dbReference>
<evidence type="ECO:0000256" key="4">
    <source>
        <dbReference type="SAM" id="Phobius"/>
    </source>
</evidence>
<dbReference type="Pfam" id="PF14689">
    <property type="entry name" value="SPOB_a"/>
    <property type="match status" value="1"/>
</dbReference>
<feature type="transmembrane region" description="Helical" evidence="4">
    <location>
        <begin position="12"/>
        <end position="36"/>
    </location>
</feature>
<protein>
    <submittedName>
        <fullName evidence="7">Spo0B domain-containing protein</fullName>
    </submittedName>
</protein>
<keyword evidence="2" id="KW-0808">Transferase</keyword>
<feature type="domain" description="SpoOB alpha-helical" evidence="6">
    <location>
        <begin position="234"/>
        <end position="286"/>
    </location>
</feature>
<sequence length="437" mass="50220">MKLRKKYFSKRIIIFMFISIVIFSILTGSKLLISYYTTENSARITLAKQYIEIANNIANELDKTSYAKFLENPQIDDENYLQIKQYLELYQKKINSLFTYILMLDESNISKVMITAMPAGLPEFSIGAVCTVPEAQIIQAKSGQDYFTTIINDVHNTSYFSVGVPFYNEYGDILGVVGIDIDAKDLKQVSHQVVMSNQITFFIDILFAIVLITSVYLLHKWYKHKLQQDHEETEKMYISELGKIVSTLKSSRHDLMNHIQVVNGLIYLKQYEKAGEYLKQLTIDSKALDVSLRIQNPALMVILQSKWELAQSKDINIQFEVDQSDFCRVESMDVVKILSNLLDNAIEAVDVYSGAQPKIIKVICKTIDDKYIFSVENPTLLSNKEYKSLFQNGYTSKVNIDGLRGNGLDIIRRVSMKYQGDIYTHYDQEKFTIQITI</sequence>
<evidence type="ECO:0000259" key="6">
    <source>
        <dbReference type="Pfam" id="PF14689"/>
    </source>
</evidence>
<keyword evidence="4" id="KW-0472">Membrane</keyword>
<dbReference type="SUPFAM" id="SSF55890">
    <property type="entry name" value="Sporulation response regulatory protein Spo0B"/>
    <property type="match status" value="1"/>
</dbReference>
<accession>A0A9J6ZC19</accession>
<dbReference type="KEGG" id="plig:NAG76_17780"/>
<dbReference type="GO" id="GO:0000155">
    <property type="term" value="F:phosphorelay sensor kinase activity"/>
    <property type="evidence" value="ECO:0007669"/>
    <property type="project" value="InterPro"/>
</dbReference>
<dbReference type="Gene3D" id="3.30.565.10">
    <property type="entry name" value="Histidine kinase-like ATPase, C-terminal domain"/>
    <property type="match status" value="1"/>
</dbReference>
<keyword evidence="4" id="KW-1133">Transmembrane helix</keyword>
<evidence type="ECO:0000313" key="7">
    <source>
        <dbReference type="EMBL" id="URN93658.1"/>
    </source>
</evidence>
<dbReference type="Proteomes" id="UP001056756">
    <property type="component" value="Chromosome"/>
</dbReference>
<feature type="transmembrane region" description="Helical" evidence="4">
    <location>
        <begin position="199"/>
        <end position="218"/>
    </location>
</feature>
<dbReference type="CDD" id="cd18773">
    <property type="entry name" value="PDC1_HK_sensor"/>
    <property type="match status" value="1"/>
</dbReference>
<keyword evidence="1" id="KW-0597">Phosphoprotein</keyword>